<dbReference type="CDD" id="cd06261">
    <property type="entry name" value="TM_PBP2"/>
    <property type="match status" value="1"/>
</dbReference>
<feature type="transmembrane region" description="Helical" evidence="7">
    <location>
        <begin position="12"/>
        <end position="31"/>
    </location>
</feature>
<dbReference type="SUPFAM" id="SSF161098">
    <property type="entry name" value="MetI-like"/>
    <property type="match status" value="1"/>
</dbReference>
<evidence type="ECO:0000256" key="6">
    <source>
        <dbReference type="ARBA" id="ARBA00023136"/>
    </source>
</evidence>
<evidence type="ECO:0000313" key="9">
    <source>
        <dbReference type="EMBL" id="OEO32736.1"/>
    </source>
</evidence>
<keyword evidence="6 7" id="KW-0472">Membrane</keyword>
<evidence type="ECO:0000256" key="1">
    <source>
        <dbReference type="ARBA" id="ARBA00004651"/>
    </source>
</evidence>
<dbReference type="PANTHER" id="PTHR32243:SF18">
    <property type="entry name" value="INNER MEMBRANE ABC TRANSPORTER PERMEASE PROTEIN YCJP"/>
    <property type="match status" value="1"/>
</dbReference>
<keyword evidence="2 7" id="KW-0813">Transport</keyword>
<dbReference type="PANTHER" id="PTHR32243">
    <property type="entry name" value="MALTOSE TRANSPORT SYSTEM PERMEASE-RELATED"/>
    <property type="match status" value="1"/>
</dbReference>
<evidence type="ECO:0000256" key="7">
    <source>
        <dbReference type="RuleBase" id="RU363032"/>
    </source>
</evidence>
<keyword evidence="10" id="KW-1185">Reference proteome</keyword>
<protein>
    <recommendedName>
        <fullName evidence="8">ABC transmembrane type-1 domain-containing protein</fullName>
    </recommendedName>
</protein>
<keyword evidence="5 7" id="KW-1133">Transmembrane helix</keyword>
<dbReference type="InterPro" id="IPR050901">
    <property type="entry name" value="BP-dep_ABC_trans_perm"/>
</dbReference>
<dbReference type="AlphaFoldDB" id="A0A1E5XVX4"/>
<dbReference type="Pfam" id="PF00528">
    <property type="entry name" value="BPD_transp_1"/>
    <property type="match status" value="1"/>
</dbReference>
<name>A0A1E5XVX4_9HYPH</name>
<feature type="transmembrane region" description="Helical" evidence="7">
    <location>
        <begin position="242"/>
        <end position="263"/>
    </location>
</feature>
<sequence length="278" mass="30803">MTPARKKSILNGFWFVLTLVCAAIVFFPYYWMFVSSVETDSIFTWPPHLIPSGFSLESYWTIFEERDIGRWLLNTLIVAGSTSLFSTIIAINAAYALSRFKTTTTSVFTVIILFSQLLPAALIVVPLFVIFQQIGLYNSLVGLAIADTAFILPLAIWLLKGFFDQIPVEIEQQAMIDGCSQLGAFYRVILPLSLPGLVVVVAMSFISGWDEFFLARTLIASQDQWVLSVGLTSFRGEYTLDWSQMMAAAVIFALPALAFFLVVQRYLVAGLSAGAVKG</sequence>
<comment type="similarity">
    <text evidence="7">Belongs to the binding-protein-dependent transport system permease family.</text>
</comment>
<dbReference type="EMBL" id="LAJE02000058">
    <property type="protein sequence ID" value="OEO32736.1"/>
    <property type="molecule type" value="Genomic_DNA"/>
</dbReference>
<evidence type="ECO:0000256" key="2">
    <source>
        <dbReference type="ARBA" id="ARBA00022448"/>
    </source>
</evidence>
<accession>A0A1E5XVX4</accession>
<keyword evidence="3" id="KW-1003">Cell membrane</keyword>
<dbReference type="RefSeq" id="WP_069908125.1">
    <property type="nucleotide sequence ID" value="NZ_LAJE02000058.1"/>
</dbReference>
<proteinExistence type="inferred from homology"/>
<dbReference type="Proteomes" id="UP000095463">
    <property type="component" value="Unassembled WGS sequence"/>
</dbReference>
<reference evidence="9 10" key="1">
    <citation type="journal article" date="2015" name="Genome Announc.">
        <title>Genome Assemblies of Three Soil-Associated Devosia species: D. insulae, D. limi, and D. soli.</title>
        <authorList>
            <person name="Hassan Y.I."/>
            <person name="Lepp D."/>
            <person name="Zhou T."/>
        </authorList>
    </citation>
    <scope>NUCLEOTIDE SEQUENCE [LARGE SCALE GENOMIC DNA]</scope>
    <source>
        <strain evidence="9 10">DS-56</strain>
    </source>
</reference>
<dbReference type="GO" id="GO:0055085">
    <property type="term" value="P:transmembrane transport"/>
    <property type="evidence" value="ECO:0007669"/>
    <property type="project" value="InterPro"/>
</dbReference>
<dbReference type="OrthoDB" id="9815445at2"/>
<comment type="subcellular location">
    <subcellularLocation>
        <location evidence="1 7">Cell membrane</location>
        <topology evidence="1 7">Multi-pass membrane protein</topology>
    </subcellularLocation>
</comment>
<organism evidence="9 10">
    <name type="scientific">Devosia insulae DS-56</name>
    <dbReference type="NCBI Taxonomy" id="1116389"/>
    <lineage>
        <taxon>Bacteria</taxon>
        <taxon>Pseudomonadati</taxon>
        <taxon>Pseudomonadota</taxon>
        <taxon>Alphaproteobacteria</taxon>
        <taxon>Hyphomicrobiales</taxon>
        <taxon>Devosiaceae</taxon>
        <taxon>Devosia</taxon>
    </lineage>
</organism>
<feature type="domain" description="ABC transmembrane type-1" evidence="8">
    <location>
        <begin position="72"/>
        <end position="263"/>
    </location>
</feature>
<dbReference type="InterPro" id="IPR035906">
    <property type="entry name" value="MetI-like_sf"/>
</dbReference>
<dbReference type="GO" id="GO:0005886">
    <property type="term" value="C:plasma membrane"/>
    <property type="evidence" value="ECO:0007669"/>
    <property type="project" value="UniProtKB-SubCell"/>
</dbReference>
<evidence type="ECO:0000256" key="5">
    <source>
        <dbReference type="ARBA" id="ARBA00022989"/>
    </source>
</evidence>
<feature type="transmembrane region" description="Helical" evidence="7">
    <location>
        <begin position="184"/>
        <end position="206"/>
    </location>
</feature>
<dbReference type="Gene3D" id="1.10.3720.10">
    <property type="entry name" value="MetI-like"/>
    <property type="match status" value="1"/>
</dbReference>
<evidence type="ECO:0000259" key="8">
    <source>
        <dbReference type="PROSITE" id="PS50928"/>
    </source>
</evidence>
<evidence type="ECO:0000256" key="4">
    <source>
        <dbReference type="ARBA" id="ARBA00022692"/>
    </source>
</evidence>
<feature type="transmembrane region" description="Helical" evidence="7">
    <location>
        <begin position="71"/>
        <end position="95"/>
    </location>
</feature>
<keyword evidence="4 7" id="KW-0812">Transmembrane</keyword>
<evidence type="ECO:0000256" key="3">
    <source>
        <dbReference type="ARBA" id="ARBA00022475"/>
    </source>
</evidence>
<dbReference type="InterPro" id="IPR000515">
    <property type="entry name" value="MetI-like"/>
</dbReference>
<gene>
    <name evidence="9" type="ORF">VW23_010080</name>
</gene>
<feature type="transmembrane region" description="Helical" evidence="7">
    <location>
        <begin position="140"/>
        <end position="163"/>
    </location>
</feature>
<feature type="transmembrane region" description="Helical" evidence="7">
    <location>
        <begin position="107"/>
        <end position="134"/>
    </location>
</feature>
<dbReference type="PROSITE" id="PS50928">
    <property type="entry name" value="ABC_TM1"/>
    <property type="match status" value="1"/>
</dbReference>
<evidence type="ECO:0000313" key="10">
    <source>
        <dbReference type="Proteomes" id="UP000095463"/>
    </source>
</evidence>
<comment type="caution">
    <text evidence="9">The sequence shown here is derived from an EMBL/GenBank/DDBJ whole genome shotgun (WGS) entry which is preliminary data.</text>
</comment>